<dbReference type="EMBL" id="CP104067">
    <property type="protein sequence ID" value="WAH39764.1"/>
    <property type="molecule type" value="Genomic_DNA"/>
</dbReference>
<evidence type="ECO:0000313" key="2">
    <source>
        <dbReference type="Proteomes" id="UP001164761"/>
    </source>
</evidence>
<dbReference type="RefSeq" id="WP_268003661.1">
    <property type="nucleotide sequence ID" value="NZ_BSUT01000001.1"/>
</dbReference>
<sequence length="109" mass="12750">MTAMIRDHDFVSCMEQGCESWRCGDDLGGLSWFQMACLLWLDGLMRPDEEDTENRLSDNMVHLVTQMLRNMLDHLRNEDITRATDILEYELLPVLRARNTWQSVEWTGG</sequence>
<dbReference type="Proteomes" id="UP001164761">
    <property type="component" value="Chromosome"/>
</dbReference>
<keyword evidence="2" id="KW-1185">Reference proteome</keyword>
<protein>
    <submittedName>
        <fullName evidence="1">Uncharacterized protein</fullName>
    </submittedName>
</protein>
<proteinExistence type="predicted"/>
<accession>A0ABY6ZC29</accession>
<gene>
    <name evidence="1" type="ORF">NZD89_15255</name>
</gene>
<organism evidence="1 2">
    <name type="scientific">Alicyclobacillus fastidiosus</name>
    <dbReference type="NCBI Taxonomy" id="392011"/>
    <lineage>
        <taxon>Bacteria</taxon>
        <taxon>Bacillati</taxon>
        <taxon>Bacillota</taxon>
        <taxon>Bacilli</taxon>
        <taxon>Bacillales</taxon>
        <taxon>Alicyclobacillaceae</taxon>
        <taxon>Alicyclobacillus</taxon>
    </lineage>
</organism>
<evidence type="ECO:0000313" key="1">
    <source>
        <dbReference type="EMBL" id="WAH39764.1"/>
    </source>
</evidence>
<name>A0ABY6ZC29_9BACL</name>
<reference evidence="1" key="1">
    <citation type="submission" date="2022-08" db="EMBL/GenBank/DDBJ databases">
        <title>Alicyclobacillus fastidiosus DSM 17978, complete genome.</title>
        <authorList>
            <person name="Wang Q."/>
            <person name="Cai R."/>
            <person name="Wang Z."/>
        </authorList>
    </citation>
    <scope>NUCLEOTIDE SEQUENCE</scope>
    <source>
        <strain evidence="1">DSM 17978</strain>
    </source>
</reference>